<organism evidence="2 3">
    <name type="scientific">Trichonephila clavata</name>
    <name type="common">Joro spider</name>
    <name type="synonym">Nephila clavata</name>
    <dbReference type="NCBI Taxonomy" id="2740835"/>
    <lineage>
        <taxon>Eukaryota</taxon>
        <taxon>Metazoa</taxon>
        <taxon>Ecdysozoa</taxon>
        <taxon>Arthropoda</taxon>
        <taxon>Chelicerata</taxon>
        <taxon>Arachnida</taxon>
        <taxon>Araneae</taxon>
        <taxon>Araneomorphae</taxon>
        <taxon>Entelegynae</taxon>
        <taxon>Araneoidea</taxon>
        <taxon>Nephilidae</taxon>
        <taxon>Trichonephila</taxon>
    </lineage>
</organism>
<evidence type="ECO:0000256" key="1">
    <source>
        <dbReference type="SAM" id="MobiDB-lite"/>
    </source>
</evidence>
<feature type="compositionally biased region" description="Basic and acidic residues" evidence="1">
    <location>
        <begin position="14"/>
        <end position="26"/>
    </location>
</feature>
<accession>A0A8X6F2U3</accession>
<sequence>MMCRRASPVMRGLENQRENLRSEKVRTGRIPLTGSNRKVRGNDEAQGYISSTLPSELQCQELARRKKNDHRRRGQHHLHCNLNHRQRGQPGEDSATKACHPEDSHRQRDPGRTQEMRQERQIPIYS</sequence>
<gene>
    <name evidence="2" type="ORF">TNCT_627811</name>
</gene>
<dbReference type="Proteomes" id="UP000887116">
    <property type="component" value="Unassembled WGS sequence"/>
</dbReference>
<evidence type="ECO:0000313" key="3">
    <source>
        <dbReference type="Proteomes" id="UP000887116"/>
    </source>
</evidence>
<feature type="compositionally biased region" description="Basic and acidic residues" evidence="1">
    <location>
        <begin position="99"/>
        <end position="120"/>
    </location>
</feature>
<evidence type="ECO:0000313" key="2">
    <source>
        <dbReference type="EMBL" id="GFQ69458.1"/>
    </source>
</evidence>
<dbReference type="EMBL" id="BMAO01030665">
    <property type="protein sequence ID" value="GFQ69458.1"/>
    <property type="molecule type" value="Genomic_DNA"/>
</dbReference>
<proteinExistence type="predicted"/>
<keyword evidence="3" id="KW-1185">Reference proteome</keyword>
<reference evidence="2" key="1">
    <citation type="submission" date="2020-07" db="EMBL/GenBank/DDBJ databases">
        <title>Multicomponent nature underlies the extraordinary mechanical properties of spider dragline silk.</title>
        <authorList>
            <person name="Kono N."/>
            <person name="Nakamura H."/>
            <person name="Mori M."/>
            <person name="Yoshida Y."/>
            <person name="Ohtoshi R."/>
            <person name="Malay A.D."/>
            <person name="Moran D.A.P."/>
            <person name="Tomita M."/>
            <person name="Numata K."/>
            <person name="Arakawa K."/>
        </authorList>
    </citation>
    <scope>NUCLEOTIDE SEQUENCE</scope>
</reference>
<feature type="region of interest" description="Disordered" evidence="1">
    <location>
        <begin position="1"/>
        <end position="51"/>
    </location>
</feature>
<dbReference type="AlphaFoldDB" id="A0A8X6F2U3"/>
<protein>
    <submittedName>
        <fullName evidence="2">Uncharacterized protein</fullName>
    </submittedName>
</protein>
<feature type="region of interest" description="Disordered" evidence="1">
    <location>
        <begin position="64"/>
        <end position="126"/>
    </location>
</feature>
<name>A0A8X6F2U3_TRICU</name>
<comment type="caution">
    <text evidence="2">The sequence shown here is derived from an EMBL/GenBank/DDBJ whole genome shotgun (WGS) entry which is preliminary data.</text>
</comment>
<feature type="compositionally biased region" description="Basic residues" evidence="1">
    <location>
        <begin position="64"/>
        <end position="87"/>
    </location>
</feature>